<dbReference type="Pfam" id="PF01130">
    <property type="entry name" value="CD36"/>
    <property type="match status" value="1"/>
</dbReference>
<dbReference type="Proteomes" id="UP001497623">
    <property type="component" value="Unassembled WGS sequence"/>
</dbReference>
<dbReference type="InterPro" id="IPR002159">
    <property type="entry name" value="CD36_fam"/>
</dbReference>
<feature type="region of interest" description="Disordered" evidence="7">
    <location>
        <begin position="1"/>
        <end position="24"/>
    </location>
</feature>
<reference evidence="9 10" key="1">
    <citation type="submission" date="2024-05" db="EMBL/GenBank/DDBJ databases">
        <authorList>
            <person name="Wallberg A."/>
        </authorList>
    </citation>
    <scope>NUCLEOTIDE SEQUENCE [LARGE SCALE GENOMIC DNA]</scope>
</reference>
<proteinExistence type="inferred from homology"/>
<comment type="similarity">
    <text evidence="2">Belongs to the CD36 family.</text>
</comment>
<feature type="transmembrane region" description="Helical" evidence="8">
    <location>
        <begin position="603"/>
        <end position="626"/>
    </location>
</feature>
<evidence type="ECO:0000256" key="1">
    <source>
        <dbReference type="ARBA" id="ARBA00004370"/>
    </source>
</evidence>
<keyword evidence="3 8" id="KW-0812">Transmembrane</keyword>
<evidence type="ECO:0000256" key="7">
    <source>
        <dbReference type="SAM" id="MobiDB-lite"/>
    </source>
</evidence>
<evidence type="ECO:0000313" key="10">
    <source>
        <dbReference type="Proteomes" id="UP001497623"/>
    </source>
</evidence>
<feature type="transmembrane region" description="Helical" evidence="8">
    <location>
        <begin position="36"/>
        <end position="58"/>
    </location>
</feature>
<dbReference type="GO" id="GO:0005044">
    <property type="term" value="F:scavenger receptor activity"/>
    <property type="evidence" value="ECO:0007669"/>
    <property type="project" value="TreeGrafter"/>
</dbReference>
<accession>A0AAV2PM07</accession>
<dbReference type="PRINTS" id="PR01609">
    <property type="entry name" value="CD36FAMILY"/>
</dbReference>
<dbReference type="PANTHER" id="PTHR11923">
    <property type="entry name" value="SCAVENGER RECEPTOR CLASS B TYPE-1 SR-B1"/>
    <property type="match status" value="1"/>
</dbReference>
<evidence type="ECO:0000256" key="5">
    <source>
        <dbReference type="ARBA" id="ARBA00023136"/>
    </source>
</evidence>
<evidence type="ECO:0000256" key="2">
    <source>
        <dbReference type="ARBA" id="ARBA00010532"/>
    </source>
</evidence>
<evidence type="ECO:0000313" key="9">
    <source>
        <dbReference type="EMBL" id="CAL4061424.1"/>
    </source>
</evidence>
<evidence type="ECO:0000256" key="3">
    <source>
        <dbReference type="ARBA" id="ARBA00022692"/>
    </source>
</evidence>
<keyword evidence="6" id="KW-0325">Glycoprotein</keyword>
<keyword evidence="5 8" id="KW-0472">Membrane</keyword>
<keyword evidence="4 8" id="KW-1133">Transmembrane helix</keyword>
<dbReference type="PANTHER" id="PTHR11923:SF93">
    <property type="entry name" value="GH07959P-RELATED"/>
    <property type="match status" value="1"/>
</dbReference>
<name>A0AAV2PM07_MEGNR</name>
<dbReference type="GO" id="GO:0005737">
    <property type="term" value="C:cytoplasm"/>
    <property type="evidence" value="ECO:0007669"/>
    <property type="project" value="TreeGrafter"/>
</dbReference>
<keyword evidence="10" id="KW-1185">Reference proteome</keyword>
<organism evidence="9 10">
    <name type="scientific">Meganyctiphanes norvegica</name>
    <name type="common">Northern krill</name>
    <name type="synonym">Thysanopoda norvegica</name>
    <dbReference type="NCBI Taxonomy" id="48144"/>
    <lineage>
        <taxon>Eukaryota</taxon>
        <taxon>Metazoa</taxon>
        <taxon>Ecdysozoa</taxon>
        <taxon>Arthropoda</taxon>
        <taxon>Crustacea</taxon>
        <taxon>Multicrustacea</taxon>
        <taxon>Malacostraca</taxon>
        <taxon>Eumalacostraca</taxon>
        <taxon>Eucarida</taxon>
        <taxon>Euphausiacea</taxon>
        <taxon>Euphausiidae</taxon>
        <taxon>Meganyctiphanes</taxon>
    </lineage>
</organism>
<evidence type="ECO:0000256" key="6">
    <source>
        <dbReference type="ARBA" id="ARBA00023180"/>
    </source>
</evidence>
<protein>
    <submittedName>
        <fullName evidence="9">Uncharacterized protein</fullName>
    </submittedName>
</protein>
<gene>
    <name evidence="9" type="ORF">MNOR_LOCUS2151</name>
</gene>
<dbReference type="GO" id="GO:0016020">
    <property type="term" value="C:membrane"/>
    <property type="evidence" value="ECO:0007669"/>
    <property type="project" value="UniProtKB-SubCell"/>
</dbReference>
<comment type="subcellular location">
    <subcellularLocation>
        <location evidence="1">Membrane</location>
    </subcellularLocation>
</comment>
<comment type="caution">
    <text evidence="9">The sequence shown here is derived from an EMBL/GenBank/DDBJ whole genome shotgun (WGS) entry which is preliminary data.</text>
</comment>
<feature type="compositionally biased region" description="Polar residues" evidence="7">
    <location>
        <begin position="8"/>
        <end position="20"/>
    </location>
</feature>
<sequence>MASYDNPAYTSDGNNASNHGPTGVQKKEAKKVSCCTYAWLVVACLSFLLNFSMLVGGYQAMFDAILKSQLEVKEGSRTYEMWQTTPIPLYLKVTFYNLTNPWEYSQGGKAKMEEVGPLVYREYHQKKNITFNPNATVTFLQERWWIFDEELSNCSESDPLTVLNSVPVSAAYAIRHSWILMEGFNQGIKGMGESLIVNTTTGYLFYGYMDPLLNFTQNLINGDLPLPEVPLPDFLINLIGKYLESHNISIPTLGDLVDLFPPGLIDYDMFGWFYARNHSTSYDGLWNMYTGSDSLDKLGKVDMWQNSNTTNYFPPPCNQLRGSAGEIWNPGQTKTYMEFYSADLCMSAKMYFKEERSDEWGLEMYRYWGDNRTFSNGSTLPENECYCVKGTCAPTGLLNAESCRFGSPAFISYPHFYLADPWAKSNIEGIRDPNPEKDIFYIDLIPEVGVPAHVAARMQINMHVQPYNGNPYCYWGVEGPNGTVPHLTNGTCESTGHDDGMDKCYYTILGIPNIKNGTCDYNNKPKGQDRCLWKSSLHLEPGICDEVYPDGDGTDLTLGKIEMFENVTEGLVPMIWFEELADMPEDLAGQLNMLLFIMKTPTITIIFSVCLAISAIILIGCGVKVYKRKKSYY</sequence>
<dbReference type="EMBL" id="CAXKWB010000626">
    <property type="protein sequence ID" value="CAL4061424.1"/>
    <property type="molecule type" value="Genomic_DNA"/>
</dbReference>
<evidence type="ECO:0000256" key="8">
    <source>
        <dbReference type="SAM" id="Phobius"/>
    </source>
</evidence>
<dbReference type="AlphaFoldDB" id="A0AAV2PM07"/>
<evidence type="ECO:0000256" key="4">
    <source>
        <dbReference type="ARBA" id="ARBA00022989"/>
    </source>
</evidence>